<proteinExistence type="predicted"/>
<keyword evidence="2" id="KW-1133">Transmembrane helix</keyword>
<reference evidence="3" key="1">
    <citation type="submission" date="2021-01" db="EMBL/GenBank/DDBJ databases">
        <authorList>
            <person name="Corre E."/>
            <person name="Pelletier E."/>
            <person name="Niang G."/>
            <person name="Scheremetjew M."/>
            <person name="Finn R."/>
            <person name="Kale V."/>
            <person name="Holt S."/>
            <person name="Cochrane G."/>
            <person name="Meng A."/>
            <person name="Brown T."/>
            <person name="Cohen L."/>
        </authorList>
    </citation>
    <scope>NUCLEOTIDE SEQUENCE</scope>
    <source>
        <strain evidence="3">GSO104</strain>
    </source>
</reference>
<evidence type="ECO:0000256" key="2">
    <source>
        <dbReference type="SAM" id="Phobius"/>
    </source>
</evidence>
<feature type="transmembrane region" description="Helical" evidence="2">
    <location>
        <begin position="407"/>
        <end position="426"/>
    </location>
</feature>
<name>A0A7S4VHZ7_9STRA</name>
<dbReference type="AlphaFoldDB" id="A0A7S4VHZ7"/>
<gene>
    <name evidence="3" type="ORF">DBRI00130_LOCUS35793</name>
</gene>
<keyword evidence="2" id="KW-0812">Transmembrane</keyword>
<protein>
    <submittedName>
        <fullName evidence="3">Uncharacterized protein</fullName>
    </submittedName>
</protein>
<accession>A0A7S4VHZ7</accession>
<dbReference type="EMBL" id="HBNS01046300">
    <property type="protein sequence ID" value="CAE4646710.1"/>
    <property type="molecule type" value="Transcribed_RNA"/>
</dbReference>
<feature type="region of interest" description="Disordered" evidence="1">
    <location>
        <begin position="1"/>
        <end position="21"/>
    </location>
</feature>
<feature type="transmembrane region" description="Helical" evidence="2">
    <location>
        <begin position="379"/>
        <end position="400"/>
    </location>
</feature>
<sequence>MEDTRAEDHKEDDETVSTNGVNNMSIIESPIYVSPDIPIAEAEEDETSSTNNESINILNSQVERHIYNISRWIHSVHMEAKSESYWWRGFQGKGHSFFKALVKSNSVRLQAEFDGKNNNSEESHVNDKSLPPLVEINSRVEASFRSLDECLLTALNLSTAQNSSDNDGDKLVQDIVDRVAQVPSLVKTVLLIHKKVDRKRILSYKIVRRVMFSPFSVLPEDDLPKDVVSMMTQSGRINIGGSPEVGKRDMTSMIKKASNGVENSSTTLIGALSPTTQKKRHLKKSWLVEMLETTYKPIKQSAVDYLEMLSNLTVVDYILDEHADPTPVDIDLFEKSREEIFSEVERLKYLVPAMISLEDSEKERVAVTLIIQRVLDNAIVQPFGITILFCDLIFHIFLLFGWRNLSFVLVDFIIIGSVDRSTIGAFDRFLESMFVISTLYFVWRITGEMFSTIITSWRVFRVSRTPFQKCSNGLFNV</sequence>
<evidence type="ECO:0000256" key="1">
    <source>
        <dbReference type="SAM" id="MobiDB-lite"/>
    </source>
</evidence>
<organism evidence="3">
    <name type="scientific">Ditylum brightwellii</name>
    <dbReference type="NCBI Taxonomy" id="49249"/>
    <lineage>
        <taxon>Eukaryota</taxon>
        <taxon>Sar</taxon>
        <taxon>Stramenopiles</taxon>
        <taxon>Ochrophyta</taxon>
        <taxon>Bacillariophyta</taxon>
        <taxon>Mediophyceae</taxon>
        <taxon>Lithodesmiophycidae</taxon>
        <taxon>Lithodesmiales</taxon>
        <taxon>Lithodesmiaceae</taxon>
        <taxon>Ditylum</taxon>
    </lineage>
</organism>
<feature type="transmembrane region" description="Helical" evidence="2">
    <location>
        <begin position="438"/>
        <end position="460"/>
    </location>
</feature>
<evidence type="ECO:0000313" key="3">
    <source>
        <dbReference type="EMBL" id="CAE4646710.1"/>
    </source>
</evidence>
<keyword evidence="2" id="KW-0472">Membrane</keyword>